<feature type="active site" description="Proton acceptor" evidence="2">
    <location>
        <position position="121"/>
    </location>
</feature>
<dbReference type="OrthoDB" id="7061261at2"/>
<dbReference type="PANTHER" id="PTHR35561">
    <property type="entry name" value="RNA 2',3'-CYCLIC PHOSPHODIESTERASE"/>
    <property type="match status" value="1"/>
</dbReference>
<dbReference type="Proteomes" id="UP000013165">
    <property type="component" value="Unassembled WGS sequence"/>
</dbReference>
<dbReference type="HOGENOM" id="CLU_081251_0_1_6"/>
<dbReference type="GO" id="GO:0004113">
    <property type="term" value="F:2',3'-cyclic-nucleotide 3'-phosphodiesterase activity"/>
    <property type="evidence" value="ECO:0007669"/>
    <property type="project" value="InterPro"/>
</dbReference>
<sequence length="198" mass="22527">MLRLFVGLELPNSIKHQLATLRTEISGAKWQTPEQMHLTLCFIGNVDDERLDAIYDALYGATVEPFTLAVDRLGMFGSRMHPKTLWAGVSPEAPVVQLHEDIVRCLAGIGLEPWENAYRPHITLARFRRRRSRQLVVRQDKKVESPAINQFLSQNDNLELPEFQVSHISLFSSTQRPEGSHYQIIGRFPSDGPNDPLK</sequence>
<dbReference type="EMBL" id="APLQ01000010">
    <property type="protein sequence ID" value="ENO16484.1"/>
    <property type="molecule type" value="Genomic_DNA"/>
</dbReference>
<protein>
    <recommendedName>
        <fullName evidence="2">RNA 2',3'-cyclic phosphodiesterase</fullName>
        <shortName evidence="2">RNA 2',3'-CPDase</shortName>
        <ecNumber evidence="2">3.1.4.58</ecNumber>
    </recommendedName>
</protein>
<dbReference type="InterPro" id="IPR009097">
    <property type="entry name" value="Cyclic_Pdiesterase"/>
</dbReference>
<proteinExistence type="inferred from homology"/>
<reference evidence="4 5" key="1">
    <citation type="journal article" date="2013" name="Genome Announc.">
        <title>Genome Sequence of the Polycyclic Aromatic Hydrocarbon-Degrading Bacterium Strain Marinobacter nanhaiticus D15-8WT.</title>
        <authorList>
            <person name="Cui Z."/>
            <person name="Gao W."/>
            <person name="Li Q."/>
            <person name="Xu G."/>
            <person name="Zheng L."/>
        </authorList>
    </citation>
    <scope>NUCLEOTIDE SEQUENCE [LARGE SCALE GENOMIC DNA]</scope>
    <source>
        <strain evidence="4 5">D15-8W</strain>
    </source>
</reference>
<feature type="short sequence motif" description="HXTX 1" evidence="2">
    <location>
        <begin position="37"/>
        <end position="40"/>
    </location>
</feature>
<dbReference type="AlphaFoldDB" id="N6W864"/>
<keyword evidence="5" id="KW-1185">Reference proteome</keyword>
<dbReference type="PANTHER" id="PTHR35561:SF1">
    <property type="entry name" value="RNA 2',3'-CYCLIC PHOSPHODIESTERASE"/>
    <property type="match status" value="1"/>
</dbReference>
<comment type="function">
    <text evidence="2">Hydrolyzes RNA 2',3'-cyclic phosphodiester to an RNA 2'-phosphomonoester.</text>
</comment>
<dbReference type="InterPro" id="IPR014051">
    <property type="entry name" value="Phosphoesterase_HXTX"/>
</dbReference>
<comment type="caution">
    <text evidence="4">The sequence shown here is derived from an EMBL/GenBank/DDBJ whole genome shotgun (WGS) entry which is preliminary data.</text>
</comment>
<dbReference type="STRING" id="626887.J057_02200"/>
<gene>
    <name evidence="4" type="primary">thpR</name>
    <name evidence="4" type="ORF">J057_02200</name>
</gene>
<dbReference type="Pfam" id="PF02834">
    <property type="entry name" value="LigT_PEase"/>
    <property type="match status" value="2"/>
</dbReference>
<feature type="active site" description="Proton donor" evidence="2">
    <location>
        <position position="37"/>
    </location>
</feature>
<dbReference type="Gene3D" id="3.90.1140.10">
    <property type="entry name" value="Cyclic phosphodiesterase"/>
    <property type="match status" value="1"/>
</dbReference>
<dbReference type="NCBIfam" id="TIGR02258">
    <property type="entry name" value="2_5_ligase"/>
    <property type="match status" value="1"/>
</dbReference>
<feature type="domain" description="Phosphoesterase HXTX" evidence="3">
    <location>
        <begin position="8"/>
        <end position="86"/>
    </location>
</feature>
<dbReference type="PATRIC" id="fig|626887.3.peg.418"/>
<accession>N6W864</accession>
<feature type="domain" description="Phosphoesterase HXTX" evidence="3">
    <location>
        <begin position="94"/>
        <end position="178"/>
    </location>
</feature>
<feature type="short sequence motif" description="HXTX 2" evidence="2">
    <location>
        <begin position="121"/>
        <end position="124"/>
    </location>
</feature>
<dbReference type="SUPFAM" id="SSF55144">
    <property type="entry name" value="LigT-like"/>
    <property type="match status" value="1"/>
</dbReference>
<dbReference type="RefSeq" id="WP_004582994.1">
    <property type="nucleotide sequence ID" value="NZ_AP028878.1"/>
</dbReference>
<evidence type="ECO:0000313" key="4">
    <source>
        <dbReference type="EMBL" id="ENO16484.1"/>
    </source>
</evidence>
<dbReference type="GO" id="GO:0008664">
    <property type="term" value="F:RNA 2',3'-cyclic 3'-phosphodiesterase activity"/>
    <property type="evidence" value="ECO:0007669"/>
    <property type="project" value="UniProtKB-EC"/>
</dbReference>
<dbReference type="HAMAP" id="MF_01940">
    <property type="entry name" value="RNA_CPDase"/>
    <property type="match status" value="1"/>
</dbReference>
<organism evidence="4 5">
    <name type="scientific">Marinobacter nanhaiticus D15-8W</name>
    <dbReference type="NCBI Taxonomy" id="626887"/>
    <lineage>
        <taxon>Bacteria</taxon>
        <taxon>Pseudomonadati</taxon>
        <taxon>Pseudomonadota</taxon>
        <taxon>Gammaproteobacteria</taxon>
        <taxon>Pseudomonadales</taxon>
        <taxon>Marinobacteraceae</taxon>
        <taxon>Marinobacter</taxon>
    </lineage>
</organism>
<comment type="similarity">
    <text evidence="2">Belongs to the 2H phosphoesterase superfamily. ThpR family.</text>
</comment>
<dbReference type="InterPro" id="IPR004175">
    <property type="entry name" value="RNA_CPDase"/>
</dbReference>
<comment type="catalytic activity">
    <reaction evidence="2">
        <text>a 3'-end 2',3'-cyclophospho-ribonucleotide-RNA + H2O = a 3'-end 2'-phospho-ribonucleotide-RNA + H(+)</text>
        <dbReference type="Rhea" id="RHEA:11828"/>
        <dbReference type="Rhea" id="RHEA-COMP:10464"/>
        <dbReference type="Rhea" id="RHEA-COMP:17353"/>
        <dbReference type="ChEBI" id="CHEBI:15377"/>
        <dbReference type="ChEBI" id="CHEBI:15378"/>
        <dbReference type="ChEBI" id="CHEBI:83064"/>
        <dbReference type="ChEBI" id="CHEBI:173113"/>
        <dbReference type="EC" id="3.1.4.58"/>
    </reaction>
</comment>
<name>N6W864_9GAMM</name>
<evidence type="ECO:0000259" key="3">
    <source>
        <dbReference type="Pfam" id="PF02834"/>
    </source>
</evidence>
<evidence type="ECO:0000313" key="5">
    <source>
        <dbReference type="Proteomes" id="UP000013165"/>
    </source>
</evidence>
<evidence type="ECO:0000256" key="1">
    <source>
        <dbReference type="ARBA" id="ARBA00022801"/>
    </source>
</evidence>
<keyword evidence="1 2" id="KW-0378">Hydrolase</keyword>
<dbReference type="eggNOG" id="COG1514">
    <property type="taxonomic scope" value="Bacteria"/>
</dbReference>
<evidence type="ECO:0000256" key="2">
    <source>
        <dbReference type="HAMAP-Rule" id="MF_01940"/>
    </source>
</evidence>
<dbReference type="EC" id="3.1.4.58" evidence="2"/>